<organism evidence="3 4">
    <name type="scientific">Nocardia cerradoensis</name>
    <dbReference type="NCBI Taxonomy" id="85688"/>
    <lineage>
        <taxon>Bacteria</taxon>
        <taxon>Bacillati</taxon>
        <taxon>Actinomycetota</taxon>
        <taxon>Actinomycetes</taxon>
        <taxon>Mycobacteriales</taxon>
        <taxon>Nocardiaceae</taxon>
        <taxon>Nocardia</taxon>
    </lineage>
</organism>
<name>A0A231H9M4_9NOCA</name>
<feature type="coiled-coil region" evidence="1">
    <location>
        <begin position="1"/>
        <end position="47"/>
    </location>
</feature>
<evidence type="ECO:0000256" key="1">
    <source>
        <dbReference type="SAM" id="Coils"/>
    </source>
</evidence>
<dbReference type="RefSeq" id="WP_094025362.1">
    <property type="nucleotide sequence ID" value="NZ_NGAF01000004.1"/>
</dbReference>
<dbReference type="GO" id="GO:0003677">
    <property type="term" value="F:DNA binding"/>
    <property type="evidence" value="ECO:0007669"/>
    <property type="project" value="InterPro"/>
</dbReference>
<keyword evidence="1" id="KW-0175">Coiled coil</keyword>
<sequence>MADAEREAARARNEALRLEVDSLLATFEQQKRELADVQERLAATTAEAWSADNLVRVVANVAGVVVEVHLEPEAFKRSTPEKLGRSMAEAAQAAARRAGELSQQALAPIQDVAGDVPDLSDILPGAPSIKDLMNSLLPDPAASVPAQRDSPEPRAFDDEDEDDYYRNRGYLRGER</sequence>
<dbReference type="EMBL" id="NGAF01000004">
    <property type="protein sequence ID" value="OXR45397.1"/>
    <property type="molecule type" value="Genomic_DNA"/>
</dbReference>
<dbReference type="AlphaFoldDB" id="A0A231H9M4"/>
<evidence type="ECO:0000313" key="4">
    <source>
        <dbReference type="Proteomes" id="UP000215506"/>
    </source>
</evidence>
<dbReference type="InterPro" id="IPR036894">
    <property type="entry name" value="YbaB-like_sf"/>
</dbReference>
<keyword evidence="4" id="KW-1185">Reference proteome</keyword>
<dbReference type="InterPro" id="IPR004401">
    <property type="entry name" value="YbaB/EbfC"/>
</dbReference>
<dbReference type="Pfam" id="PF02575">
    <property type="entry name" value="YbaB_DNA_bd"/>
    <property type="match status" value="1"/>
</dbReference>
<protein>
    <submittedName>
        <fullName evidence="3">Nucleoid-associated protein YbaB</fullName>
    </submittedName>
</protein>
<gene>
    <name evidence="3" type="primary">ybaB_3</name>
    <name evidence="3" type="ORF">B7C42_02522</name>
</gene>
<dbReference type="SUPFAM" id="SSF82607">
    <property type="entry name" value="YbaB-like"/>
    <property type="match status" value="1"/>
</dbReference>
<evidence type="ECO:0000313" key="3">
    <source>
        <dbReference type="EMBL" id="OXR45397.1"/>
    </source>
</evidence>
<dbReference type="Proteomes" id="UP000215506">
    <property type="component" value="Unassembled WGS sequence"/>
</dbReference>
<dbReference type="Gene3D" id="3.30.1310.10">
    <property type="entry name" value="Nucleoid-associated protein YbaB-like domain"/>
    <property type="match status" value="1"/>
</dbReference>
<accession>A0A231H9M4</accession>
<evidence type="ECO:0000256" key="2">
    <source>
        <dbReference type="SAM" id="MobiDB-lite"/>
    </source>
</evidence>
<proteinExistence type="predicted"/>
<comment type="caution">
    <text evidence="3">The sequence shown here is derived from an EMBL/GenBank/DDBJ whole genome shotgun (WGS) entry which is preliminary data.</text>
</comment>
<reference evidence="3 4" key="1">
    <citation type="submission" date="2017-07" db="EMBL/GenBank/DDBJ databases">
        <title>First draft Genome Sequence of Nocardia cerradoensis isolated from human infection.</title>
        <authorList>
            <person name="Carrasco G."/>
        </authorList>
    </citation>
    <scope>NUCLEOTIDE SEQUENCE [LARGE SCALE GENOMIC DNA]</scope>
    <source>
        <strain evidence="3 4">CNM20130759</strain>
    </source>
</reference>
<feature type="region of interest" description="Disordered" evidence="2">
    <location>
        <begin position="131"/>
        <end position="175"/>
    </location>
</feature>